<evidence type="ECO:0000256" key="2">
    <source>
        <dbReference type="PROSITE-ProRule" id="PRU00850"/>
    </source>
</evidence>
<dbReference type="PROSITE" id="PS51517">
    <property type="entry name" value="NDT80"/>
    <property type="match status" value="1"/>
</dbReference>
<organism evidence="5 6">
    <name type="scientific">[Candida] railenensis</name>
    <dbReference type="NCBI Taxonomy" id="45579"/>
    <lineage>
        <taxon>Eukaryota</taxon>
        <taxon>Fungi</taxon>
        <taxon>Dikarya</taxon>
        <taxon>Ascomycota</taxon>
        <taxon>Saccharomycotina</taxon>
        <taxon>Pichiomycetes</taxon>
        <taxon>Debaryomycetaceae</taxon>
        <taxon>Kurtzmaniella</taxon>
    </lineage>
</organism>
<proteinExistence type="predicted"/>
<evidence type="ECO:0000313" key="5">
    <source>
        <dbReference type="EMBL" id="CAH2350443.1"/>
    </source>
</evidence>
<dbReference type="GO" id="GO:0045944">
    <property type="term" value="P:positive regulation of transcription by RNA polymerase II"/>
    <property type="evidence" value="ECO:0007669"/>
    <property type="project" value="TreeGrafter"/>
</dbReference>
<feature type="domain" description="NDT80" evidence="4">
    <location>
        <begin position="54"/>
        <end position="332"/>
    </location>
</feature>
<evidence type="ECO:0000259" key="4">
    <source>
        <dbReference type="PROSITE" id="PS51517"/>
    </source>
</evidence>
<accession>A0A9P0VVN4</accession>
<feature type="region of interest" description="Disordered" evidence="3">
    <location>
        <begin position="356"/>
        <end position="375"/>
    </location>
</feature>
<feature type="region of interest" description="Disordered" evidence="3">
    <location>
        <begin position="477"/>
        <end position="499"/>
    </location>
</feature>
<feature type="compositionally biased region" description="Acidic residues" evidence="3">
    <location>
        <begin position="538"/>
        <end position="551"/>
    </location>
</feature>
<dbReference type="GO" id="GO:0051321">
    <property type="term" value="P:meiotic cell cycle"/>
    <property type="evidence" value="ECO:0007669"/>
    <property type="project" value="TreeGrafter"/>
</dbReference>
<evidence type="ECO:0000256" key="1">
    <source>
        <dbReference type="ARBA" id="ARBA00023125"/>
    </source>
</evidence>
<dbReference type="InterPro" id="IPR024061">
    <property type="entry name" value="NDT80_DNA-bd_dom"/>
</dbReference>
<feature type="compositionally biased region" description="Basic residues" evidence="3">
    <location>
        <begin position="484"/>
        <end position="499"/>
    </location>
</feature>
<dbReference type="AlphaFoldDB" id="A0A9P0VVN4"/>
<feature type="region of interest" description="Disordered" evidence="3">
    <location>
        <begin position="525"/>
        <end position="552"/>
    </location>
</feature>
<dbReference type="Proteomes" id="UP000837801">
    <property type="component" value="Unassembled WGS sequence"/>
</dbReference>
<dbReference type="Gene3D" id="2.60.40.1390">
    <property type="entry name" value="NDT80 DNA-binding domain"/>
    <property type="match status" value="1"/>
</dbReference>
<feature type="compositionally biased region" description="Basic and acidic residues" evidence="3">
    <location>
        <begin position="70"/>
        <end position="82"/>
    </location>
</feature>
<name>A0A9P0VVN4_9ASCO</name>
<dbReference type="GO" id="GO:0003700">
    <property type="term" value="F:DNA-binding transcription factor activity"/>
    <property type="evidence" value="ECO:0007669"/>
    <property type="project" value="UniProtKB-UniRule"/>
</dbReference>
<dbReference type="InterPro" id="IPR037141">
    <property type="entry name" value="NDT80_DNA-bd_dom_sf"/>
</dbReference>
<dbReference type="GO" id="GO:0000228">
    <property type="term" value="C:nuclear chromosome"/>
    <property type="evidence" value="ECO:0007669"/>
    <property type="project" value="TreeGrafter"/>
</dbReference>
<dbReference type="PANTHER" id="PTHR35144">
    <property type="entry name" value="MEIOSIS-SPECIFIC TRANSCRIPTION FACTOR NDT80"/>
    <property type="match status" value="1"/>
</dbReference>
<feature type="compositionally biased region" description="Basic and acidic residues" evidence="3">
    <location>
        <begin position="356"/>
        <end position="366"/>
    </location>
</feature>
<dbReference type="EMBL" id="CAKXYY010000001">
    <property type="protein sequence ID" value="CAH2350443.1"/>
    <property type="molecule type" value="Genomic_DNA"/>
</dbReference>
<dbReference type="Pfam" id="PF05224">
    <property type="entry name" value="NDT80_PhoG"/>
    <property type="match status" value="1"/>
</dbReference>
<protein>
    <submittedName>
        <fullName evidence="5">Meiosis-specific transcription factor Ndt80p</fullName>
    </submittedName>
</protein>
<dbReference type="SUPFAM" id="SSF49417">
    <property type="entry name" value="p53-like transcription factors"/>
    <property type="match status" value="1"/>
</dbReference>
<dbReference type="InterPro" id="IPR052605">
    <property type="entry name" value="Fungal_trans_regulator"/>
</dbReference>
<dbReference type="PANTHER" id="PTHR35144:SF2">
    <property type="entry name" value="MEIOSIS-SPECIFIC TRANSCRIPTION FACTOR NDT80"/>
    <property type="match status" value="1"/>
</dbReference>
<feature type="DNA-binding region" description="NDT80" evidence="2">
    <location>
        <begin position="54"/>
        <end position="332"/>
    </location>
</feature>
<dbReference type="InterPro" id="IPR008967">
    <property type="entry name" value="p53-like_TF_DNA-bd_sf"/>
</dbReference>
<sequence length="568" mass="65003">MKNRRSAKKEGYDELVSDEFPRALERFNRLGYANCSDRSGEDDGYTSQESGGASRCSKSFAIGSSASQGDQKENGGEKDRIAPRSGLQFKVGPPFMSTKIETDLFNSSDTSIIPKIKSRIDRGFELNPQGEWIGYKRNYFTLVTAFGFSNLTREQTIHDRFHILDGSGNRININFFALRIISRCCEDNATVSLVQHTAKRDKGPQISPPIYPALPGSLPSHDIIKKTANIRNNEKIENLNRMFFLDVSEDDFPGSMLDTYPPGPISIAARYERIQFSTAINCRKYSTVNRHFVLGVQLLGFIEDDQSVVLAHSSTPPLIVRGRSPSNYQVDSKRKEAKAKVDYEYLSMFKSKSGEYSEPRVDKSEMEPPMGISHSYRRGDSGLKQYYYDSEDENISDINFPISSSILPPIEDYLNTLKGNYSLQVLPSRSKSKYTNNLSLDENEDLNYSLGNHVPRDLNFLENDEITKEYLEEPKLTTIDSNRKRTKHNDKHVSKKASSTKRKPFNEYYIDDAFKSDFPIKEEFEDEYEKQKEGKGEGEEEEDDDDDEDEECLRFQRELEECKYKYVN</sequence>
<feature type="region of interest" description="Disordered" evidence="3">
    <location>
        <begin position="31"/>
        <end position="84"/>
    </location>
</feature>
<comment type="caution">
    <text evidence="5">The sequence shown here is derived from an EMBL/GenBank/DDBJ whole genome shotgun (WGS) entry which is preliminary data.</text>
</comment>
<keyword evidence="6" id="KW-1185">Reference proteome</keyword>
<reference evidence="5" key="1">
    <citation type="submission" date="2022-03" db="EMBL/GenBank/DDBJ databases">
        <authorList>
            <person name="Legras J.-L."/>
            <person name="Devillers H."/>
            <person name="Grondin C."/>
        </authorList>
    </citation>
    <scope>NUCLEOTIDE SEQUENCE</scope>
    <source>
        <strain evidence="5">CLIB 1423</strain>
    </source>
</reference>
<dbReference type="OrthoDB" id="2288358at2759"/>
<gene>
    <name evidence="5" type="ORF">CLIB1423_01S10220</name>
</gene>
<keyword evidence="1 2" id="KW-0238">DNA-binding</keyword>
<dbReference type="GO" id="GO:0003677">
    <property type="term" value="F:DNA binding"/>
    <property type="evidence" value="ECO:0007669"/>
    <property type="project" value="UniProtKB-KW"/>
</dbReference>
<evidence type="ECO:0000313" key="6">
    <source>
        <dbReference type="Proteomes" id="UP000837801"/>
    </source>
</evidence>
<evidence type="ECO:0000256" key="3">
    <source>
        <dbReference type="SAM" id="MobiDB-lite"/>
    </source>
</evidence>